<evidence type="ECO:0000256" key="2">
    <source>
        <dbReference type="SAM" id="SignalP"/>
    </source>
</evidence>
<dbReference type="EMBL" id="LEPB01000004">
    <property type="protein sequence ID" value="RCA10658.1"/>
    <property type="molecule type" value="Genomic_DNA"/>
</dbReference>
<organism evidence="4 5">
    <name type="scientific">Enterococcus durans</name>
    <dbReference type="NCBI Taxonomy" id="53345"/>
    <lineage>
        <taxon>Bacteria</taxon>
        <taxon>Bacillati</taxon>
        <taxon>Bacillota</taxon>
        <taxon>Bacilli</taxon>
        <taxon>Lactobacillales</taxon>
        <taxon>Enterococcaceae</taxon>
        <taxon>Enterococcus</taxon>
    </lineage>
</organism>
<dbReference type="InterPro" id="IPR025711">
    <property type="entry name" value="PepSY"/>
</dbReference>
<evidence type="ECO:0000256" key="1">
    <source>
        <dbReference type="SAM" id="MobiDB-lite"/>
    </source>
</evidence>
<keyword evidence="2" id="KW-0732">Signal</keyword>
<gene>
    <name evidence="4" type="ORF">EA71_01410</name>
</gene>
<feature type="compositionally biased region" description="Polar residues" evidence="1">
    <location>
        <begin position="51"/>
        <end position="63"/>
    </location>
</feature>
<feature type="compositionally biased region" description="Low complexity" evidence="1">
    <location>
        <begin position="27"/>
        <end position="50"/>
    </location>
</feature>
<feature type="compositionally biased region" description="Basic and acidic residues" evidence="1">
    <location>
        <begin position="127"/>
        <end position="141"/>
    </location>
</feature>
<name>A0A367CDW1_9ENTE</name>
<reference evidence="4 5" key="1">
    <citation type="submission" date="2015-06" db="EMBL/GenBank/DDBJ databases">
        <title>The Genome Sequence of Enterococcus durans 4EA1.</title>
        <authorList>
            <consortium name="The Broad Institute Genomics Platform"/>
            <consortium name="The Broad Institute Genome Sequencing Center for Infectious Disease"/>
            <person name="Earl A.M."/>
            <person name="Van Tyne D."/>
            <person name="Lebreton F."/>
            <person name="Saavedra J.T."/>
            <person name="Gilmore M.S."/>
            <person name="Manson Mcguire A."/>
            <person name="Clock S."/>
            <person name="Crupain M."/>
            <person name="Rangan U."/>
            <person name="Young S."/>
            <person name="Abouelleil A."/>
            <person name="Cao P."/>
            <person name="Chapman S.B."/>
            <person name="Griggs A."/>
            <person name="Priest M."/>
            <person name="Shea T."/>
            <person name="Wortman J."/>
            <person name="Nusbaum C."/>
            <person name="Birren B."/>
        </authorList>
    </citation>
    <scope>NUCLEOTIDE SEQUENCE [LARGE SCALE GENOMIC DNA]</scope>
    <source>
        <strain evidence="4 5">4EA1</strain>
    </source>
</reference>
<sequence length="211" mass="23005">MKTKVIYCGLFSLFLLAGCQPTKSENSSVSQTTATTMTTKTSDTTSTGTSAKESSQSSTGNETNQVIKVSVTKAIELFQNKYPDAAVTSLELDSDWGSYFYKIEGADDQNEYEVKIDANTEDLEAQTPEKLDPDDSQKKEEDALDTTNLLSTEEAAQKAVEKVGGGTATDWDLDKDLGTTYWEVKVENGKQTTKVKLNSQTGEVLSTETED</sequence>
<dbReference type="Pfam" id="PF03413">
    <property type="entry name" value="PepSY"/>
    <property type="match status" value="2"/>
</dbReference>
<dbReference type="STRING" id="53345.LIU_08375"/>
<evidence type="ECO:0000313" key="5">
    <source>
        <dbReference type="Proteomes" id="UP000252797"/>
    </source>
</evidence>
<comment type="caution">
    <text evidence="4">The sequence shown here is derived from an EMBL/GenBank/DDBJ whole genome shotgun (WGS) entry which is preliminary data.</text>
</comment>
<dbReference type="Gene3D" id="3.10.450.40">
    <property type="match status" value="2"/>
</dbReference>
<proteinExistence type="predicted"/>
<accession>A0A367CDW1</accession>
<evidence type="ECO:0000259" key="3">
    <source>
        <dbReference type="Pfam" id="PF03413"/>
    </source>
</evidence>
<feature type="chain" id="PRO_5038612136" description="PepSY domain-containing protein" evidence="2">
    <location>
        <begin position="18"/>
        <end position="211"/>
    </location>
</feature>
<feature type="signal peptide" evidence="2">
    <location>
        <begin position="1"/>
        <end position="17"/>
    </location>
</feature>
<dbReference type="Proteomes" id="UP000252797">
    <property type="component" value="Unassembled WGS sequence"/>
</dbReference>
<feature type="region of interest" description="Disordered" evidence="1">
    <location>
        <begin position="120"/>
        <end position="150"/>
    </location>
</feature>
<feature type="region of interest" description="Disordered" evidence="1">
    <location>
        <begin position="22"/>
        <end position="63"/>
    </location>
</feature>
<evidence type="ECO:0000313" key="4">
    <source>
        <dbReference type="EMBL" id="RCA10658.1"/>
    </source>
</evidence>
<dbReference type="PROSITE" id="PS51257">
    <property type="entry name" value="PROKAR_LIPOPROTEIN"/>
    <property type="match status" value="1"/>
</dbReference>
<protein>
    <recommendedName>
        <fullName evidence="3">PepSY domain-containing protein</fullName>
    </recommendedName>
</protein>
<dbReference type="RefSeq" id="WP_113845611.1">
    <property type="nucleotide sequence ID" value="NZ_LEPB01000004.1"/>
</dbReference>
<feature type="domain" description="PepSY" evidence="3">
    <location>
        <begin position="150"/>
        <end position="208"/>
    </location>
</feature>
<feature type="domain" description="PepSY" evidence="3">
    <location>
        <begin position="68"/>
        <end position="120"/>
    </location>
</feature>
<dbReference type="AlphaFoldDB" id="A0A367CDW1"/>